<dbReference type="GO" id="GO:0005789">
    <property type="term" value="C:endoplasmic reticulum membrane"/>
    <property type="evidence" value="ECO:0007669"/>
    <property type="project" value="TreeGrafter"/>
</dbReference>
<keyword evidence="3 10" id="KW-0808">Transferase</keyword>
<dbReference type="GO" id="GO:0009922">
    <property type="term" value="F:fatty acid elongase activity"/>
    <property type="evidence" value="ECO:0007669"/>
    <property type="project" value="UniProtKB-EC"/>
</dbReference>
<dbReference type="GO" id="GO:0019367">
    <property type="term" value="P:fatty acid elongation, saturated fatty acid"/>
    <property type="evidence" value="ECO:0007669"/>
    <property type="project" value="TreeGrafter"/>
</dbReference>
<evidence type="ECO:0000256" key="10">
    <source>
        <dbReference type="RuleBase" id="RU361115"/>
    </source>
</evidence>
<dbReference type="GO" id="GO:0030148">
    <property type="term" value="P:sphingolipid biosynthetic process"/>
    <property type="evidence" value="ECO:0007669"/>
    <property type="project" value="TreeGrafter"/>
</dbReference>
<evidence type="ECO:0000313" key="11">
    <source>
        <dbReference type="Proteomes" id="UP000694866"/>
    </source>
</evidence>
<evidence type="ECO:0000256" key="5">
    <source>
        <dbReference type="ARBA" id="ARBA00022832"/>
    </source>
</evidence>
<keyword evidence="2 10" id="KW-0444">Lipid biosynthesis</keyword>
<organism evidence="11 12">
    <name type="scientific">Fopius arisanus</name>
    <dbReference type="NCBI Taxonomy" id="64838"/>
    <lineage>
        <taxon>Eukaryota</taxon>
        <taxon>Metazoa</taxon>
        <taxon>Ecdysozoa</taxon>
        <taxon>Arthropoda</taxon>
        <taxon>Hexapoda</taxon>
        <taxon>Insecta</taxon>
        <taxon>Pterygota</taxon>
        <taxon>Neoptera</taxon>
        <taxon>Endopterygota</taxon>
        <taxon>Hymenoptera</taxon>
        <taxon>Apocrita</taxon>
        <taxon>Ichneumonoidea</taxon>
        <taxon>Braconidae</taxon>
        <taxon>Opiinae</taxon>
        <taxon>Fopius</taxon>
    </lineage>
</organism>
<evidence type="ECO:0000256" key="6">
    <source>
        <dbReference type="ARBA" id="ARBA00022989"/>
    </source>
</evidence>
<feature type="transmembrane region" description="Helical" evidence="10">
    <location>
        <begin position="62"/>
        <end position="81"/>
    </location>
</feature>
<dbReference type="Pfam" id="PF01151">
    <property type="entry name" value="ELO"/>
    <property type="match status" value="1"/>
</dbReference>
<evidence type="ECO:0000256" key="7">
    <source>
        <dbReference type="ARBA" id="ARBA00023098"/>
    </source>
</evidence>
<evidence type="ECO:0000256" key="9">
    <source>
        <dbReference type="ARBA" id="ARBA00023160"/>
    </source>
</evidence>
<feature type="transmembrane region" description="Helical" evidence="10">
    <location>
        <begin position="112"/>
        <end position="130"/>
    </location>
</feature>
<gene>
    <name evidence="12" type="primary">LOC105269361</name>
</gene>
<keyword evidence="11" id="KW-1185">Reference proteome</keyword>
<keyword evidence="5 10" id="KW-0276">Fatty acid metabolism</keyword>
<keyword evidence="7 10" id="KW-0443">Lipid metabolism</keyword>
<dbReference type="GO" id="GO:0034625">
    <property type="term" value="P:fatty acid elongation, monounsaturated fatty acid"/>
    <property type="evidence" value="ECO:0007669"/>
    <property type="project" value="TreeGrafter"/>
</dbReference>
<keyword evidence="4 10" id="KW-0812">Transmembrane</keyword>
<evidence type="ECO:0000256" key="1">
    <source>
        <dbReference type="ARBA" id="ARBA00004141"/>
    </source>
</evidence>
<dbReference type="GeneID" id="105269361"/>
<keyword evidence="6 10" id="KW-1133">Transmembrane helix</keyword>
<dbReference type="GO" id="GO:0034626">
    <property type="term" value="P:fatty acid elongation, polyunsaturated fatty acid"/>
    <property type="evidence" value="ECO:0007669"/>
    <property type="project" value="TreeGrafter"/>
</dbReference>
<dbReference type="EC" id="2.3.1.199" evidence="10"/>
<feature type="transmembrane region" description="Helical" evidence="10">
    <location>
        <begin position="142"/>
        <end position="160"/>
    </location>
</feature>
<evidence type="ECO:0000313" key="12">
    <source>
        <dbReference type="RefSeq" id="XP_011307824.1"/>
    </source>
</evidence>
<dbReference type="PANTHER" id="PTHR11157:SF28">
    <property type="entry name" value="ELONGATION OF VERY LONG CHAIN FATTY ACIDS PROTEIN"/>
    <property type="match status" value="1"/>
</dbReference>
<evidence type="ECO:0000256" key="3">
    <source>
        <dbReference type="ARBA" id="ARBA00022679"/>
    </source>
</evidence>
<dbReference type="KEGG" id="fas:105269361"/>
<feature type="transmembrane region" description="Helical" evidence="10">
    <location>
        <begin position="200"/>
        <end position="217"/>
    </location>
</feature>
<evidence type="ECO:0000256" key="4">
    <source>
        <dbReference type="ARBA" id="ARBA00022692"/>
    </source>
</evidence>
<evidence type="ECO:0000256" key="8">
    <source>
        <dbReference type="ARBA" id="ARBA00023136"/>
    </source>
</evidence>
<feature type="transmembrane region" description="Helical" evidence="10">
    <location>
        <begin position="229"/>
        <end position="250"/>
    </location>
</feature>
<name>A0A9R1TEF1_9HYME</name>
<accession>A0A9R1TEF1</accession>
<comment type="subcellular location">
    <subcellularLocation>
        <location evidence="1">Membrane</location>
        <topology evidence="1">Multi-pass membrane protein</topology>
    </subcellularLocation>
</comment>
<dbReference type="GO" id="GO:0042761">
    <property type="term" value="P:very long-chain fatty acid biosynthetic process"/>
    <property type="evidence" value="ECO:0007669"/>
    <property type="project" value="TreeGrafter"/>
</dbReference>
<dbReference type="InterPro" id="IPR002076">
    <property type="entry name" value="ELO_fam"/>
</dbReference>
<reference evidence="12" key="1">
    <citation type="submission" date="2025-08" db="UniProtKB">
        <authorList>
            <consortium name="RefSeq"/>
        </authorList>
    </citation>
    <scope>IDENTIFICATION</scope>
    <source>
        <strain evidence="12">USDA-PBARC FA_bdor</strain>
        <tissue evidence="12">Whole organism</tissue>
    </source>
</reference>
<keyword evidence="9 10" id="KW-0275">Fatty acid biosynthesis</keyword>
<keyword evidence="8 10" id="KW-0472">Membrane</keyword>
<evidence type="ECO:0000256" key="2">
    <source>
        <dbReference type="ARBA" id="ARBA00022516"/>
    </source>
</evidence>
<dbReference type="Proteomes" id="UP000694866">
    <property type="component" value="Unplaced"/>
</dbReference>
<comment type="catalytic activity">
    <reaction evidence="10">
        <text>a very-long-chain acyl-CoA + malonyl-CoA + H(+) = a very-long-chain 3-oxoacyl-CoA + CO2 + CoA</text>
        <dbReference type="Rhea" id="RHEA:32727"/>
        <dbReference type="ChEBI" id="CHEBI:15378"/>
        <dbReference type="ChEBI" id="CHEBI:16526"/>
        <dbReference type="ChEBI" id="CHEBI:57287"/>
        <dbReference type="ChEBI" id="CHEBI:57384"/>
        <dbReference type="ChEBI" id="CHEBI:90725"/>
        <dbReference type="ChEBI" id="CHEBI:90736"/>
        <dbReference type="EC" id="2.3.1.199"/>
    </reaction>
</comment>
<dbReference type="AlphaFoldDB" id="A0A9R1TEF1"/>
<feature type="transmembrane region" description="Helical" evidence="10">
    <location>
        <begin position="166"/>
        <end position="188"/>
    </location>
</feature>
<protein>
    <recommendedName>
        <fullName evidence="10">Elongation of very long chain fatty acids protein</fullName>
        <ecNumber evidence="10">2.3.1.199</ecNumber>
    </recommendedName>
    <alternativeName>
        <fullName evidence="10">Very-long-chain 3-oxoacyl-CoA synthase</fullName>
    </alternativeName>
</protein>
<dbReference type="OrthoDB" id="434092at2759"/>
<feature type="transmembrane region" description="Helical" evidence="10">
    <location>
        <begin position="20"/>
        <end position="41"/>
    </location>
</feature>
<sequence>MPGVVDWYNDLQNKVDPRTADWFLVTGPGTVLIIIASYVYFSAYAGPRYMRDKKPYSLKNLLIVYNFIQVILSAVLVYEGLVSGWWGDYSFGCQSVDRSHNPKALRMARAVWLYYICKLIEMSDTIFFVLRKKNRQLSFLHIWHHGIMTLTSWIGVRFYPGGQCTLLGLINSFIHIIMYGYYMLSAFGPHMEKYLWWKKYLTRLQLVQFSIIFVHNFQHLFLDCSFPKILSILLMVNSGFFIYLFGSFYIKNYFTSAKEVKVETATTKRKMFVDKSE</sequence>
<comment type="similarity">
    <text evidence="10">Belongs to the ELO family.</text>
</comment>
<dbReference type="RefSeq" id="XP_011307824.1">
    <property type="nucleotide sequence ID" value="XM_011309522.1"/>
</dbReference>
<dbReference type="PANTHER" id="PTHR11157">
    <property type="entry name" value="FATTY ACID ACYL TRANSFERASE-RELATED"/>
    <property type="match status" value="1"/>
</dbReference>
<proteinExistence type="inferred from homology"/>